<dbReference type="EMBL" id="WIGN01000017">
    <property type="protein sequence ID" value="KAF6818111.1"/>
    <property type="molecule type" value="Genomic_DNA"/>
</dbReference>
<accession>A0A8H6JSW5</accession>
<feature type="compositionally biased region" description="Basic and acidic residues" evidence="1">
    <location>
        <begin position="279"/>
        <end position="295"/>
    </location>
</feature>
<feature type="compositionally biased region" description="Acidic residues" evidence="1">
    <location>
        <begin position="450"/>
        <end position="463"/>
    </location>
</feature>
<feature type="region of interest" description="Disordered" evidence="1">
    <location>
        <begin position="1403"/>
        <end position="1498"/>
    </location>
</feature>
<reference evidence="2 3" key="1">
    <citation type="journal article" date="2020" name="Phytopathology">
        <title>Genome Sequence Resources of Colletotrichum truncatum, C. plurivorum, C. musicola, and C. sojae: Four Species Pathogenic to Soybean (Glycine max).</title>
        <authorList>
            <person name="Rogerio F."/>
            <person name="Boufleur T.R."/>
            <person name="Ciampi-Guillardi M."/>
            <person name="Sukno S.A."/>
            <person name="Thon M.R."/>
            <person name="Massola Junior N.S."/>
            <person name="Baroncelli R."/>
        </authorList>
    </citation>
    <scope>NUCLEOTIDE SEQUENCE [LARGE SCALE GENOMIC DNA]</scope>
    <source>
        <strain evidence="2 3">LFN0009</strain>
    </source>
</reference>
<feature type="region of interest" description="Disordered" evidence="1">
    <location>
        <begin position="308"/>
        <end position="360"/>
    </location>
</feature>
<organism evidence="2 3">
    <name type="scientific">Colletotrichum sojae</name>
    <dbReference type="NCBI Taxonomy" id="2175907"/>
    <lineage>
        <taxon>Eukaryota</taxon>
        <taxon>Fungi</taxon>
        <taxon>Dikarya</taxon>
        <taxon>Ascomycota</taxon>
        <taxon>Pezizomycotina</taxon>
        <taxon>Sordariomycetes</taxon>
        <taxon>Hypocreomycetidae</taxon>
        <taxon>Glomerellales</taxon>
        <taxon>Glomerellaceae</taxon>
        <taxon>Colletotrichum</taxon>
        <taxon>Colletotrichum orchidearum species complex</taxon>
    </lineage>
</organism>
<feature type="compositionally biased region" description="Basic and acidic residues" evidence="1">
    <location>
        <begin position="439"/>
        <end position="449"/>
    </location>
</feature>
<dbReference type="Proteomes" id="UP000652219">
    <property type="component" value="Unassembled WGS sequence"/>
</dbReference>
<feature type="region of interest" description="Disordered" evidence="1">
    <location>
        <begin position="404"/>
        <end position="464"/>
    </location>
</feature>
<evidence type="ECO:0000256" key="1">
    <source>
        <dbReference type="SAM" id="MobiDB-lite"/>
    </source>
</evidence>
<comment type="caution">
    <text evidence="2">The sequence shown here is derived from an EMBL/GenBank/DDBJ whole genome shotgun (WGS) entry which is preliminary data.</text>
</comment>
<gene>
    <name evidence="2" type="ORF">CSOJ01_01992</name>
</gene>
<evidence type="ECO:0000313" key="2">
    <source>
        <dbReference type="EMBL" id="KAF6818111.1"/>
    </source>
</evidence>
<feature type="compositionally biased region" description="Low complexity" evidence="1">
    <location>
        <begin position="311"/>
        <end position="320"/>
    </location>
</feature>
<sequence>MAQARMPELAQKVREIYHKFPSATWEPTRKILDGGQPYKLFVHIEELISTNKIDDVLAADNAFRELAADMYAGRHPRLRDPDLGAARWRAYQEHEADTLRLAAKEAEKHPEQMLAMRRNLMVRRLAEGLDVERWRKLLGFEGVHFDQAEIEAAREKEYGTSRAYGEGEPREDIGGMEVGGYIDGAGGSYGELSDFRERTYHGPPEVVMARIPKAPADGGEAPRNPFTTEWRAREAPDGIKFPATFDPYYTSNQFIRRSKPYEPGKLPELSDSGDEQEQGGDKMDVDAEGQESDKHLRPTAITAVATLRRGQSQTETQTMTEQRRNTPSPVPFHRIAAGPGTETTARPTTKQPGRRPRLAPLDSFTVSTRTVNPEIIVTGSPTEQTPTDQATHTGVFSRLRTLPEEPEIESSSAAPTTQPGRIYTPARQELKPSPPPTPREVEMTDRPSDGEDADMIPEDDDPNGEGFLVRWMNRYKVTTSDTDMMAYRGWRIHSPAVQLIRAKNFLADEDVDRTMNWDRKFGEIGEFLKHCFAMKDAARQSWYPDLRECIRMLRAQWVFQEHHYGQRKVVVDLPQPRTSASTRLPMLLDGRGIAVARPPSEELRPRYLVHRTPESVQDVDYQIPGPLLYSTFMTWFREDGNLVWESNAKEVAAGKQVGSGDRGEKFEYEPDFNMALTEDEWYAKCMAGGPETTAEALRGEANFYIHAFEYVPAAVQYIEVDGKTHRMQQRYPEGEALHRFARYRGAKRAALQQCLSHFNSVENIAIQSPYRKLVLPPTKRQRQRVSEEAGRDIVYQPKALSEPPEKVKLDPLGLTFWFHKMRECTRRRAEATRADTIKAHREFLGMVGNESFVARNNVLLPANFLGPVTPLAFLTERERKMVQRYEVLQGLRFSLRRAYQRSPRQMLEGMVKNLELGKAGREPWDMREELYKHRTQHKDYLEITDMELHWLFFVCGPSTNVAAQRMELPDLGREFEVFVERVQKLLDDPNIDGVLASYERHVPLKDMVEEVNKGLREGDFVYDEETVKKFCKVLANRGRLGYETSDVGEVEITRPQCDWHPENRLNWPEGDDPWDPLHNPWNAANLPRPEDTWDWELAFANISYVNSSRRLTKNMLWSRAWRVGWEMSRREEQLRQIDERLGNERRWDQRSIELQDLAGRWRRRTTDRTLDEDGSEDDDEEDDDVVRMKQYGPVSYGSVVKAGAPEKWPEDGDMEEKEAYEIVRRGVIDELSAGDSTLWPSRPRFTRVGKDDIMTLHRERVWDWARPEVVGEKPQFFSINRWPVHLQTEETQERIRRSADDRVLAELKRKAAEAAEMARVEEEVRPTDAELVEQALNRSLAVPYHEGEGRKNRFIPGGEFWGGVGRDQERAIGSLVQSLLDGMIPSSSLFEVVCADVLITDEYGEDDGLAPPTGSTRRPAGFSGDDDDDDNQGSSIRLPEVNARDVPRSVPGTFPPIPGGPPTRPAPIERVDPGIPVPGLEALFGRGSRTPGENDEVE</sequence>
<feature type="region of interest" description="Disordered" evidence="1">
    <location>
        <begin position="256"/>
        <end position="295"/>
    </location>
</feature>
<feature type="compositionally biased region" description="Pro residues" evidence="1">
    <location>
        <begin position="1453"/>
        <end position="1465"/>
    </location>
</feature>
<name>A0A8H6JSW5_9PEZI</name>
<protein>
    <submittedName>
        <fullName evidence="2">Uncharacterized protein</fullName>
    </submittedName>
</protein>
<keyword evidence="3" id="KW-1185">Reference proteome</keyword>
<evidence type="ECO:0000313" key="3">
    <source>
        <dbReference type="Proteomes" id="UP000652219"/>
    </source>
</evidence>
<feature type="compositionally biased region" description="Polar residues" evidence="1">
    <location>
        <begin position="341"/>
        <end position="351"/>
    </location>
</feature>
<proteinExistence type="predicted"/>